<dbReference type="InParanoid" id="T1ER97"/>
<dbReference type="EnsemblMetazoa" id="HelroT161264">
    <property type="protein sequence ID" value="HelroP161264"/>
    <property type="gene ID" value="HelroG161264"/>
</dbReference>
<keyword evidence="4" id="KW-1185">Reference proteome</keyword>
<proteinExistence type="predicted"/>
<evidence type="ECO:0000256" key="1">
    <source>
        <dbReference type="SAM" id="Phobius"/>
    </source>
</evidence>
<sequence>MTQDSNKMEGLGRSLKRISMAVLCCTPLINVLQFNQCDNVPNVSTNIQVEVKLDGFKRHEGYRPLFFKNTTVEKLTNKHSSVSVTTNGKPSSGFASNKALSHSIDKILLQRKLDVFLLLAEYVGLYKEKTAILFRHVFGLLLSPCLSRETLRPMMILEKKPDNDFGKINVPQIFIPVISIILLAWVTTLAYLFCKKRDESKLIVVPNSYYNEELKEERNEQYDSGIDCSASDFYKQNNNTQILVNNSASSAECLNRIRVRLIQTPT</sequence>
<reference evidence="4" key="1">
    <citation type="submission" date="2012-12" db="EMBL/GenBank/DDBJ databases">
        <authorList>
            <person name="Hellsten U."/>
            <person name="Grimwood J."/>
            <person name="Chapman J.A."/>
            <person name="Shapiro H."/>
            <person name="Aerts A."/>
            <person name="Otillar R.P."/>
            <person name="Terry A.Y."/>
            <person name="Boore J.L."/>
            <person name="Simakov O."/>
            <person name="Marletaz F."/>
            <person name="Cho S.-J."/>
            <person name="Edsinger-Gonzales E."/>
            <person name="Havlak P."/>
            <person name="Kuo D.-H."/>
            <person name="Larsson T."/>
            <person name="Lv J."/>
            <person name="Arendt D."/>
            <person name="Savage R."/>
            <person name="Osoegawa K."/>
            <person name="de Jong P."/>
            <person name="Lindberg D.R."/>
            <person name="Seaver E.C."/>
            <person name="Weisblat D.A."/>
            <person name="Putnam N.H."/>
            <person name="Grigoriev I.V."/>
            <person name="Rokhsar D.S."/>
        </authorList>
    </citation>
    <scope>NUCLEOTIDE SEQUENCE</scope>
</reference>
<organism evidence="3 4">
    <name type="scientific">Helobdella robusta</name>
    <name type="common">Californian leech</name>
    <dbReference type="NCBI Taxonomy" id="6412"/>
    <lineage>
        <taxon>Eukaryota</taxon>
        <taxon>Metazoa</taxon>
        <taxon>Spiralia</taxon>
        <taxon>Lophotrochozoa</taxon>
        <taxon>Annelida</taxon>
        <taxon>Clitellata</taxon>
        <taxon>Hirudinea</taxon>
        <taxon>Rhynchobdellida</taxon>
        <taxon>Glossiphoniidae</taxon>
        <taxon>Helobdella</taxon>
    </lineage>
</organism>
<dbReference type="RefSeq" id="XP_009019446.1">
    <property type="nucleotide sequence ID" value="XM_009021198.1"/>
</dbReference>
<keyword evidence="1" id="KW-1133">Transmembrane helix</keyword>
<protein>
    <submittedName>
        <fullName evidence="2 3">Uncharacterized protein</fullName>
    </submittedName>
</protein>
<dbReference type="EMBL" id="AMQM01000777">
    <property type="status" value="NOT_ANNOTATED_CDS"/>
    <property type="molecule type" value="Genomic_DNA"/>
</dbReference>
<dbReference type="KEGG" id="hro:HELRODRAFT_161264"/>
<dbReference type="GeneID" id="20199097"/>
<dbReference type="Proteomes" id="UP000015101">
    <property type="component" value="Unassembled WGS sequence"/>
</dbReference>
<keyword evidence="1" id="KW-0812">Transmembrane</keyword>
<reference evidence="2 4" key="2">
    <citation type="journal article" date="2013" name="Nature">
        <title>Insights into bilaterian evolution from three spiralian genomes.</title>
        <authorList>
            <person name="Simakov O."/>
            <person name="Marletaz F."/>
            <person name="Cho S.J."/>
            <person name="Edsinger-Gonzales E."/>
            <person name="Havlak P."/>
            <person name="Hellsten U."/>
            <person name="Kuo D.H."/>
            <person name="Larsson T."/>
            <person name="Lv J."/>
            <person name="Arendt D."/>
            <person name="Savage R."/>
            <person name="Osoegawa K."/>
            <person name="de Jong P."/>
            <person name="Grimwood J."/>
            <person name="Chapman J.A."/>
            <person name="Shapiro H."/>
            <person name="Aerts A."/>
            <person name="Otillar R.P."/>
            <person name="Terry A.Y."/>
            <person name="Boore J.L."/>
            <person name="Grigoriev I.V."/>
            <person name="Lindberg D.R."/>
            <person name="Seaver E.C."/>
            <person name="Weisblat D.A."/>
            <person name="Putnam N.H."/>
            <person name="Rokhsar D.S."/>
        </authorList>
    </citation>
    <scope>NUCLEOTIDE SEQUENCE</scope>
</reference>
<dbReference type="CTD" id="20199097"/>
<evidence type="ECO:0000313" key="2">
    <source>
        <dbReference type="EMBL" id="ESO02038.1"/>
    </source>
</evidence>
<feature type="transmembrane region" description="Helical" evidence="1">
    <location>
        <begin position="173"/>
        <end position="194"/>
    </location>
</feature>
<accession>T1ER97</accession>
<reference evidence="3" key="3">
    <citation type="submission" date="2015-06" db="UniProtKB">
        <authorList>
            <consortium name="EnsemblMetazoa"/>
        </authorList>
    </citation>
    <scope>IDENTIFICATION</scope>
</reference>
<dbReference type="AlphaFoldDB" id="T1ER97"/>
<keyword evidence="1" id="KW-0472">Membrane</keyword>
<evidence type="ECO:0000313" key="3">
    <source>
        <dbReference type="EnsemblMetazoa" id="HelroP161264"/>
    </source>
</evidence>
<dbReference type="EMBL" id="KB096742">
    <property type="protein sequence ID" value="ESO02038.1"/>
    <property type="molecule type" value="Genomic_DNA"/>
</dbReference>
<gene>
    <name evidence="3" type="primary">20199097</name>
    <name evidence="2" type="ORF">HELRODRAFT_161264</name>
</gene>
<evidence type="ECO:0000313" key="4">
    <source>
        <dbReference type="Proteomes" id="UP000015101"/>
    </source>
</evidence>
<dbReference type="HOGENOM" id="CLU_1046884_0_0_1"/>
<name>T1ER97_HELRO</name>